<protein>
    <submittedName>
        <fullName evidence="2">Uncharacterized protein</fullName>
    </submittedName>
</protein>
<keyword evidence="3" id="KW-1185">Reference proteome</keyword>
<accession>A0AAV7RIB8</accession>
<dbReference type="Proteomes" id="UP001066276">
    <property type="component" value="Chromosome 5"/>
</dbReference>
<evidence type="ECO:0000256" key="1">
    <source>
        <dbReference type="SAM" id="MobiDB-lite"/>
    </source>
</evidence>
<evidence type="ECO:0000313" key="2">
    <source>
        <dbReference type="EMBL" id="KAJ1150688.1"/>
    </source>
</evidence>
<name>A0AAV7RIB8_PLEWA</name>
<feature type="region of interest" description="Disordered" evidence="1">
    <location>
        <begin position="1"/>
        <end position="25"/>
    </location>
</feature>
<feature type="region of interest" description="Disordered" evidence="1">
    <location>
        <begin position="45"/>
        <end position="83"/>
    </location>
</feature>
<evidence type="ECO:0000313" key="3">
    <source>
        <dbReference type="Proteomes" id="UP001066276"/>
    </source>
</evidence>
<reference evidence="2" key="1">
    <citation type="journal article" date="2022" name="bioRxiv">
        <title>Sequencing and chromosome-scale assembly of the giantPleurodeles waltlgenome.</title>
        <authorList>
            <person name="Brown T."/>
            <person name="Elewa A."/>
            <person name="Iarovenko S."/>
            <person name="Subramanian E."/>
            <person name="Araus A.J."/>
            <person name="Petzold A."/>
            <person name="Susuki M."/>
            <person name="Suzuki K.-i.T."/>
            <person name="Hayashi T."/>
            <person name="Toyoda A."/>
            <person name="Oliveira C."/>
            <person name="Osipova E."/>
            <person name="Leigh N.D."/>
            <person name="Simon A."/>
            <person name="Yun M.H."/>
        </authorList>
    </citation>
    <scope>NUCLEOTIDE SEQUENCE</scope>
    <source>
        <strain evidence="2">20211129_DDA</strain>
        <tissue evidence="2">Liver</tissue>
    </source>
</reference>
<sequence length="83" mass="9444">MRASRETENSRPAHDPLPTERAWLEGRSRVTGEPWMVRRLRPWNRLTSRGTVGSSPHGIPRSPILQRGDPPRSQGPAYYTKAL</sequence>
<dbReference type="AlphaFoldDB" id="A0AAV7RIB8"/>
<feature type="compositionally biased region" description="Polar residues" evidence="1">
    <location>
        <begin position="45"/>
        <end position="54"/>
    </location>
</feature>
<organism evidence="2 3">
    <name type="scientific">Pleurodeles waltl</name>
    <name type="common">Iberian ribbed newt</name>
    <dbReference type="NCBI Taxonomy" id="8319"/>
    <lineage>
        <taxon>Eukaryota</taxon>
        <taxon>Metazoa</taxon>
        <taxon>Chordata</taxon>
        <taxon>Craniata</taxon>
        <taxon>Vertebrata</taxon>
        <taxon>Euteleostomi</taxon>
        <taxon>Amphibia</taxon>
        <taxon>Batrachia</taxon>
        <taxon>Caudata</taxon>
        <taxon>Salamandroidea</taxon>
        <taxon>Salamandridae</taxon>
        <taxon>Pleurodelinae</taxon>
        <taxon>Pleurodeles</taxon>
    </lineage>
</organism>
<dbReference type="EMBL" id="JANPWB010000009">
    <property type="protein sequence ID" value="KAJ1150688.1"/>
    <property type="molecule type" value="Genomic_DNA"/>
</dbReference>
<comment type="caution">
    <text evidence="2">The sequence shown here is derived from an EMBL/GenBank/DDBJ whole genome shotgun (WGS) entry which is preliminary data.</text>
</comment>
<proteinExistence type="predicted"/>
<gene>
    <name evidence="2" type="ORF">NDU88_003478</name>
</gene>